<dbReference type="InterPro" id="IPR024726">
    <property type="entry name" value="FhuF_C"/>
</dbReference>
<comment type="caution">
    <text evidence="4">The sequence shown here is derived from an EMBL/GenBank/DDBJ whole genome shotgun (WGS) entry which is preliminary data.</text>
</comment>
<feature type="transmembrane region" description="Helical" evidence="1">
    <location>
        <begin position="81"/>
        <end position="101"/>
    </location>
</feature>
<dbReference type="InterPro" id="IPR022770">
    <property type="entry name" value="IucA/IucC-like_C"/>
</dbReference>
<dbReference type="NCBIfam" id="TIGR03951">
    <property type="entry name" value="Fe_III_red_FhuF"/>
    <property type="match status" value="1"/>
</dbReference>
<evidence type="ECO:0000256" key="1">
    <source>
        <dbReference type="SAM" id="Phobius"/>
    </source>
</evidence>
<gene>
    <name evidence="4" type="primary">fhuF</name>
    <name evidence="4" type="ORF">DU505_17845</name>
</gene>
<dbReference type="AlphaFoldDB" id="A0A368TSP4"/>
<feature type="domain" description="Ferric siderophore reductase C-terminal" evidence="3">
    <location>
        <begin position="228"/>
        <end position="248"/>
    </location>
</feature>
<evidence type="ECO:0000259" key="3">
    <source>
        <dbReference type="Pfam" id="PF11575"/>
    </source>
</evidence>
<accession>A0A368TSP4</accession>
<dbReference type="GO" id="GO:0051537">
    <property type="term" value="F:2 iron, 2 sulfur cluster binding"/>
    <property type="evidence" value="ECO:0007669"/>
    <property type="project" value="InterPro"/>
</dbReference>
<keyword evidence="1" id="KW-0812">Transmembrane</keyword>
<evidence type="ECO:0000313" key="5">
    <source>
        <dbReference type="Proteomes" id="UP000252405"/>
    </source>
</evidence>
<dbReference type="InterPro" id="IPR008090">
    <property type="entry name" value="Fe_iron_reduct"/>
</dbReference>
<protein>
    <submittedName>
        <fullName evidence="4">Siderophore-iron reductase FhuF</fullName>
    </submittedName>
</protein>
<dbReference type="GO" id="GO:0003824">
    <property type="term" value="F:catalytic activity"/>
    <property type="evidence" value="ECO:0007669"/>
    <property type="project" value="UniProtKB-ARBA"/>
</dbReference>
<organism evidence="4 5">
    <name type="scientific">Billgrantia montanilacus</name>
    <dbReference type="NCBI Taxonomy" id="2282305"/>
    <lineage>
        <taxon>Bacteria</taxon>
        <taxon>Pseudomonadati</taxon>
        <taxon>Pseudomonadota</taxon>
        <taxon>Gammaproteobacteria</taxon>
        <taxon>Oceanospirillales</taxon>
        <taxon>Halomonadaceae</taxon>
        <taxon>Billgrantia</taxon>
    </lineage>
</organism>
<dbReference type="EMBL" id="QPII01000016">
    <property type="protein sequence ID" value="RCV87366.1"/>
    <property type="molecule type" value="Genomic_DNA"/>
</dbReference>
<dbReference type="Pfam" id="PF06276">
    <property type="entry name" value="FhuF"/>
    <property type="match status" value="1"/>
</dbReference>
<reference evidence="4 5" key="1">
    <citation type="submission" date="2018-07" db="EMBL/GenBank/DDBJ databases">
        <title>Halomonas montanilacus sp. nov., isolated from Lake Pengyan on Tibetan Plateau.</title>
        <authorList>
            <person name="Lu H."/>
            <person name="Xing P."/>
            <person name="Wu Q."/>
        </authorList>
    </citation>
    <scope>NUCLEOTIDE SEQUENCE [LARGE SCALE GENOMIC DNA]</scope>
    <source>
        <strain evidence="4 5">PYC7W</strain>
    </source>
</reference>
<feature type="domain" description="Aerobactin siderophore biosynthesis IucA/IucC-like C-terminal" evidence="2">
    <location>
        <begin position="76"/>
        <end position="219"/>
    </location>
</feature>
<dbReference type="OrthoDB" id="8993954at2"/>
<keyword evidence="5" id="KW-1185">Reference proteome</keyword>
<dbReference type="Pfam" id="PF11575">
    <property type="entry name" value="FhuF_C"/>
    <property type="match status" value="1"/>
</dbReference>
<name>A0A368TSP4_9GAMM</name>
<dbReference type="Proteomes" id="UP000252405">
    <property type="component" value="Unassembled WGS sequence"/>
</dbReference>
<evidence type="ECO:0000259" key="2">
    <source>
        <dbReference type="Pfam" id="PF06276"/>
    </source>
</evidence>
<keyword evidence="1" id="KW-0472">Membrane</keyword>
<sequence length="267" mass="29430">MTAMMEYSTRLGDPAEALLALFRQPPLDNLRPPGFGNHEVETLPAAALLDQEMLHGVLQRFTANLGEGADQKAATSIWSKYLFSLVSIPALVANLLLGRALPVRAETLRVELGERGEVMRLWLRDGGQPLASLASDERFTTLFDDLCAPMIGVLAAGSGLSPKVFWSNLGHYVEYIGKTCSRHPRFPDAGEPLLRFLDTRILPDGRRNPLYQPVRYLDLGGEAPSRVRRLCCVKYRLPDEPLCGGCPLKPENRSANCLRQGGKCFGL</sequence>
<evidence type="ECO:0000313" key="4">
    <source>
        <dbReference type="EMBL" id="RCV87366.1"/>
    </source>
</evidence>
<dbReference type="RefSeq" id="WP_114480337.1">
    <property type="nucleotide sequence ID" value="NZ_QPII01000016.1"/>
</dbReference>
<proteinExistence type="predicted"/>
<keyword evidence="1" id="KW-1133">Transmembrane helix</keyword>
<dbReference type="PRINTS" id="PR01714">
    <property type="entry name" value="2FE2SRDCTASE"/>
</dbReference>